<dbReference type="RefSeq" id="WP_238895074.1">
    <property type="nucleotide sequence ID" value="NZ_JAKOGG010000002.1"/>
</dbReference>
<evidence type="ECO:0000313" key="3">
    <source>
        <dbReference type="Proteomes" id="UP001201549"/>
    </source>
</evidence>
<feature type="transmembrane region" description="Helical" evidence="1">
    <location>
        <begin position="5"/>
        <end position="22"/>
    </location>
</feature>
<evidence type="ECO:0000256" key="1">
    <source>
        <dbReference type="SAM" id="Phobius"/>
    </source>
</evidence>
<protein>
    <submittedName>
        <fullName evidence="2">Uncharacterized protein</fullName>
    </submittedName>
</protein>
<dbReference type="Proteomes" id="UP001201549">
    <property type="component" value="Unassembled WGS sequence"/>
</dbReference>
<dbReference type="EMBL" id="JAKOGG010000002">
    <property type="protein sequence ID" value="MCS4555683.1"/>
    <property type="molecule type" value="Genomic_DNA"/>
</dbReference>
<keyword evidence="3" id="KW-1185">Reference proteome</keyword>
<evidence type="ECO:0000313" key="2">
    <source>
        <dbReference type="EMBL" id="MCS4555683.1"/>
    </source>
</evidence>
<organism evidence="2 3">
    <name type="scientific">Shewanella electrica</name>
    <dbReference type="NCBI Taxonomy" id="515560"/>
    <lineage>
        <taxon>Bacteria</taxon>
        <taxon>Pseudomonadati</taxon>
        <taxon>Pseudomonadota</taxon>
        <taxon>Gammaproteobacteria</taxon>
        <taxon>Alteromonadales</taxon>
        <taxon>Shewanellaceae</taxon>
        <taxon>Shewanella</taxon>
    </lineage>
</organism>
<reference evidence="2 3" key="1">
    <citation type="submission" date="2022-02" db="EMBL/GenBank/DDBJ databases">
        <authorList>
            <person name="Zhuang L."/>
        </authorList>
    </citation>
    <scope>NUCLEOTIDE SEQUENCE [LARGE SCALE GENOMIC DNA]</scope>
    <source>
        <strain evidence="2 3">C32</strain>
    </source>
</reference>
<name>A0ABT2FHF7_9GAMM</name>
<accession>A0ABT2FHF7</accession>
<keyword evidence="1" id="KW-1133">Transmembrane helix</keyword>
<keyword evidence="1" id="KW-0812">Transmembrane</keyword>
<reference evidence="3" key="2">
    <citation type="submission" date="2023-07" db="EMBL/GenBank/DDBJ databases">
        <title>Shewanella mangrovi sp. nov., an acetaldehyde- degrading bacterium isolated from mangrove sediment.</title>
        <authorList>
            <person name="Liu Y."/>
        </authorList>
    </citation>
    <scope>NUCLEOTIDE SEQUENCE [LARGE SCALE GENOMIC DNA]</scope>
    <source>
        <strain evidence="3">C32</strain>
    </source>
</reference>
<proteinExistence type="predicted"/>
<keyword evidence="1" id="KW-0472">Membrane</keyword>
<sequence>MKSKLGICLVVIAAGGICWWLYPTASSDNTSSAVNNNARRIDWNVPAATMSQDVEHPLSLPERLEQAKKASFECWQQEQQNLQERQSRYDNPLNHALMTALANGESYEQLLMRVPEGRLSGYYVLQLNIAQRQLQLQQMGFEPSEQQLEQRRQEPSFDRWSLAEHITMLSEANAAKQFYELRDGLSQLTSLDQEQFAQQASGYQLTSGDLTTLMLQDYTTFSQEQLLTLLEQTPTQVLNQKPLVINMATNVPMMNIADYAAYALNVPVLKALAERGIYPTELKGYFGPIENALNHPSWGNSDNEQMSTMLQYLVDQGYKAYTVNTEAGVQLGSPLFPESGSDHQAAKQFLQRANALTPSMALTGSATGAVDRALNDIAAAREKRNEHFRTCQALQMDLSQIEQLLNGRQIDMKINELAKQFSGDALLEALQTEDPALVDIYLDSRSAGRPTHQQAFRDAMLEDDPVVGLGELLQTTELTADDIDVMLLNLINFPTLVPYWNNRQTLSAPSSLSILKHLNADQMTLLIEQGFDLHITDQYQRNLYGVLFSSQPQFIEQLEQARVDPFSNDYGADALDMALDRSYLDNTLFAGTLQILQACVSLEPNHQRRLARLKLYRPQLYQQLLAMDPRVVINDGVQPNVVLSVQ</sequence>
<gene>
    <name evidence="2" type="ORF">L9G74_04475</name>
</gene>
<comment type="caution">
    <text evidence="2">The sequence shown here is derived from an EMBL/GenBank/DDBJ whole genome shotgun (WGS) entry which is preliminary data.</text>
</comment>